<proteinExistence type="predicted"/>
<evidence type="ECO:0000313" key="3">
    <source>
        <dbReference type="Proteomes" id="UP001197093"/>
    </source>
</evidence>
<dbReference type="EMBL" id="JAHCVI010000003">
    <property type="protein sequence ID" value="KAG7288107.1"/>
    <property type="molecule type" value="Genomic_DNA"/>
</dbReference>
<comment type="caution">
    <text evidence="2">The sequence shown here is derived from an EMBL/GenBank/DDBJ whole genome shotgun (WGS) entry which is preliminary data.</text>
</comment>
<dbReference type="AlphaFoldDB" id="A0AAD4HXL3"/>
<keyword evidence="3" id="KW-1185">Reference proteome</keyword>
<organism evidence="2 3">
    <name type="scientific">Staphylotrichum longicolle</name>
    <dbReference type="NCBI Taxonomy" id="669026"/>
    <lineage>
        <taxon>Eukaryota</taxon>
        <taxon>Fungi</taxon>
        <taxon>Dikarya</taxon>
        <taxon>Ascomycota</taxon>
        <taxon>Pezizomycotina</taxon>
        <taxon>Sordariomycetes</taxon>
        <taxon>Sordariomycetidae</taxon>
        <taxon>Sordariales</taxon>
        <taxon>Chaetomiaceae</taxon>
        <taxon>Staphylotrichum</taxon>
    </lineage>
</organism>
<gene>
    <name evidence="2" type="ORF">NEMBOFW57_007630</name>
</gene>
<feature type="region of interest" description="Disordered" evidence="1">
    <location>
        <begin position="142"/>
        <end position="234"/>
    </location>
</feature>
<sequence>MIREKSRFYIRLRDTTRLPIYTLRLPFQRIYVVNATELIPELQKQWRVIDEDIQVELRPREPGRRWRVVYSASKRAMGLVVEDIEPVELDPLAEYGLPSKGEKRLLSFKAQESYYALIVSRYLAFCTSAGDRASLQKQFAQLSLSSSQSSPSSPLPPPQQPPSESHPTPPTPTPLSPTHSTRSITSILSSATSSSSTTPANPAATTTTPPQPPPPTTPTATKEKETARTKEKEAESLAQILSALRKLREALLASHRRDHFATQAYLFSVRLGILAGAWETYLPGLLHLLRLHGNRHGVGGGLGVSIGGGGGGGDGELTPVELHEVVTYLILDAACRRGDLAEAYALRNRYRVGDAKVDAVLRALAGDNWVAWRRVKKQVDGYRAKMMESAEGRVRGHTLRAFGRAYLSVPVDVLEAQTGVGWAELKTQYSVGWELDGTRVVIRKVQGR</sequence>
<feature type="compositionally biased region" description="Basic and acidic residues" evidence="1">
    <location>
        <begin position="221"/>
        <end position="234"/>
    </location>
</feature>
<evidence type="ECO:0000256" key="1">
    <source>
        <dbReference type="SAM" id="MobiDB-lite"/>
    </source>
</evidence>
<name>A0AAD4HXL3_9PEZI</name>
<dbReference type="Proteomes" id="UP001197093">
    <property type="component" value="Unassembled WGS sequence"/>
</dbReference>
<evidence type="ECO:0000313" key="2">
    <source>
        <dbReference type="EMBL" id="KAG7288107.1"/>
    </source>
</evidence>
<dbReference type="PANTHER" id="PTHR39398:SF1">
    <property type="entry name" value="CSN8_PSMD8_EIF3K DOMAIN-CONTAINING PROTEIN"/>
    <property type="match status" value="1"/>
</dbReference>
<accession>A0AAD4HXL3</accession>
<reference evidence="2" key="1">
    <citation type="submission" date="2023-02" db="EMBL/GenBank/DDBJ databases">
        <authorList>
            <person name="Palmer J.M."/>
        </authorList>
    </citation>
    <scope>NUCLEOTIDE SEQUENCE</scope>
    <source>
        <strain evidence="2">FW57</strain>
    </source>
</reference>
<dbReference type="PANTHER" id="PTHR39398">
    <property type="entry name" value="YALI0F14311P"/>
    <property type="match status" value="1"/>
</dbReference>
<protein>
    <submittedName>
        <fullName evidence="2">Uncharacterized protein</fullName>
    </submittedName>
</protein>
<feature type="compositionally biased region" description="Low complexity" evidence="1">
    <location>
        <begin position="189"/>
        <end position="208"/>
    </location>
</feature>
<feature type="compositionally biased region" description="Low complexity" evidence="1">
    <location>
        <begin position="142"/>
        <end position="152"/>
    </location>
</feature>